<organism evidence="3 4">
    <name type="scientific">Vibrio aestuarianus</name>
    <dbReference type="NCBI Taxonomy" id="28171"/>
    <lineage>
        <taxon>Bacteria</taxon>
        <taxon>Pseudomonadati</taxon>
        <taxon>Pseudomonadota</taxon>
        <taxon>Gammaproteobacteria</taxon>
        <taxon>Vibrionales</taxon>
        <taxon>Vibrionaceae</taxon>
        <taxon>Vibrio</taxon>
    </lineage>
</organism>
<sequence>MSTYYEVIELLGGMTIVLGALFAFIGKIWLSRVVERNKHELSTELRMLEKDLNAANQKLDAQLQHSVFVSQVQFDREYKIYGEAWGHLVELKIATSQLRPLLDYINPEQTEEERKKERYDKFVDPFNEFSSHIEKNKPFFSAKVYDDLNAVRSECLNESAYFKHGKLGDTNYYEHATENNREIARLIDVACDSI</sequence>
<proteinExistence type="predicted"/>
<protein>
    <submittedName>
        <fullName evidence="3">Uncharacterized protein</fullName>
    </submittedName>
</protein>
<feature type="coiled-coil region" evidence="1">
    <location>
        <begin position="31"/>
        <end position="65"/>
    </location>
</feature>
<keyword evidence="2" id="KW-0472">Membrane</keyword>
<name>A0ABN8TNU6_9VIBR</name>
<evidence type="ECO:0000313" key="4">
    <source>
        <dbReference type="Proteomes" id="UP001152658"/>
    </source>
</evidence>
<evidence type="ECO:0000256" key="1">
    <source>
        <dbReference type="SAM" id="Coils"/>
    </source>
</evidence>
<evidence type="ECO:0000313" key="3">
    <source>
        <dbReference type="EMBL" id="CAH8202727.1"/>
    </source>
</evidence>
<keyword evidence="4" id="KW-1185">Reference proteome</keyword>
<evidence type="ECO:0000256" key="2">
    <source>
        <dbReference type="SAM" id="Phobius"/>
    </source>
</evidence>
<feature type="transmembrane region" description="Helical" evidence="2">
    <location>
        <begin position="12"/>
        <end position="30"/>
    </location>
</feature>
<keyword evidence="1" id="KW-0175">Coiled coil</keyword>
<comment type="caution">
    <text evidence="3">The sequence shown here is derived from an EMBL/GenBank/DDBJ whole genome shotgun (WGS) entry which is preliminary data.</text>
</comment>
<reference evidence="3" key="1">
    <citation type="submission" date="2022-06" db="EMBL/GenBank/DDBJ databases">
        <authorList>
            <person name="Goudenege D."/>
            <person name="Le Roux F."/>
        </authorList>
    </citation>
    <scope>NUCLEOTIDE SEQUENCE</scope>
    <source>
        <strain evidence="3">12-063</strain>
    </source>
</reference>
<dbReference type="RefSeq" id="WP_168524807.1">
    <property type="nucleotide sequence ID" value="NZ_CALYLA010000029.1"/>
</dbReference>
<gene>
    <name evidence="3" type="ORF">VAE063_1040005</name>
</gene>
<dbReference type="Proteomes" id="UP001152658">
    <property type="component" value="Unassembled WGS sequence"/>
</dbReference>
<dbReference type="EMBL" id="CALYLK010000005">
    <property type="protein sequence ID" value="CAH8202727.1"/>
    <property type="molecule type" value="Genomic_DNA"/>
</dbReference>
<accession>A0ABN8TNU6</accession>
<keyword evidence="2" id="KW-0812">Transmembrane</keyword>
<keyword evidence="2" id="KW-1133">Transmembrane helix</keyword>